<sequence length="230" mass="25205">MSEASQEPAASHRRRKKGWGPIRYARSRPRLLIAAVIAVVAAAALEFTGLQRSVALLLGFDIGALAYLLMILSIFLKANQATMRRQARMQDSGRWTTLLSGVALSAIVLIAVTTELNSGAKGGAFAIAVAATTIILSWMFMNTLFALHYAHGYYGDIGEKHKGLDFPGDEDPDYWDFAYFSFTIGMTFQVSDVQITTRYLRRIGLMHSAIAFFFNVFIIAISVNIAAGKA</sequence>
<dbReference type="OrthoDB" id="64737at2"/>
<dbReference type="InterPro" id="IPR009781">
    <property type="entry name" value="DUF1345"/>
</dbReference>
<organism evidence="1 2">
    <name type="scientific">Luteibacter rhizovicinus DSM 16549</name>
    <dbReference type="NCBI Taxonomy" id="1440763"/>
    <lineage>
        <taxon>Bacteria</taxon>
        <taxon>Pseudomonadati</taxon>
        <taxon>Pseudomonadota</taxon>
        <taxon>Gammaproteobacteria</taxon>
        <taxon>Lysobacterales</taxon>
        <taxon>Rhodanobacteraceae</taxon>
        <taxon>Luteibacter</taxon>
    </lineage>
</organism>
<accession>A0A0G9HE44</accession>
<dbReference type="Proteomes" id="UP000182987">
    <property type="component" value="Chromosome"/>
</dbReference>
<protein>
    <submittedName>
        <fullName evidence="1">Uncharacterized protein</fullName>
    </submittedName>
</protein>
<dbReference type="STRING" id="1440763.BJI69_14740"/>
<reference evidence="2" key="1">
    <citation type="submission" date="2016-09" db="EMBL/GenBank/DDBJ databases">
        <authorList>
            <person name="Lysoe E."/>
        </authorList>
    </citation>
    <scope>NUCLEOTIDE SEQUENCE [LARGE SCALE GENOMIC DNA]</scope>
    <source>
        <strain evidence="2">LJ96T</strain>
    </source>
</reference>
<evidence type="ECO:0000313" key="2">
    <source>
        <dbReference type="Proteomes" id="UP000182987"/>
    </source>
</evidence>
<proteinExistence type="predicted"/>
<name>A0A0G9HE44_9GAMM</name>
<evidence type="ECO:0000313" key="1">
    <source>
        <dbReference type="EMBL" id="APG05027.1"/>
    </source>
</evidence>
<dbReference type="EMBL" id="CP017480">
    <property type="protein sequence ID" value="APG05027.1"/>
    <property type="molecule type" value="Genomic_DNA"/>
</dbReference>
<dbReference type="PATRIC" id="fig|1440763.5.peg.1250"/>
<keyword evidence="2" id="KW-1185">Reference proteome</keyword>
<dbReference type="Pfam" id="PF07077">
    <property type="entry name" value="DUF1345"/>
    <property type="match status" value="1"/>
</dbReference>
<dbReference type="RefSeq" id="WP_046967084.1">
    <property type="nucleotide sequence ID" value="NZ_CP017480.1"/>
</dbReference>
<gene>
    <name evidence="1" type="ORF">BJI69_14740</name>
</gene>
<dbReference type="AlphaFoldDB" id="A0A0G9HE44"/>
<dbReference type="KEGG" id="lrz:BJI69_14740"/>